<dbReference type="Proteomes" id="UP000735874">
    <property type="component" value="Unassembled WGS sequence"/>
</dbReference>
<evidence type="ECO:0000313" key="7">
    <source>
        <dbReference type="EMBL" id="RAW24912.1"/>
    </source>
</evidence>
<dbReference type="EMBL" id="MJFZ01000818">
    <property type="protein sequence ID" value="RAW24912.1"/>
    <property type="molecule type" value="Genomic_DNA"/>
</dbReference>
<proteinExistence type="predicted"/>
<dbReference type="EMBL" id="RCML01000882">
    <property type="protein sequence ID" value="KAG2968162.1"/>
    <property type="molecule type" value="Genomic_DNA"/>
</dbReference>
<dbReference type="EMBL" id="RCMK01000961">
    <property type="protein sequence ID" value="KAG2906423.1"/>
    <property type="molecule type" value="Genomic_DNA"/>
</dbReference>
<keyword evidence="8" id="KW-1185">Reference proteome</keyword>
<dbReference type="EMBL" id="RCMI01000226">
    <property type="protein sequence ID" value="KAG2924358.1"/>
    <property type="molecule type" value="Genomic_DNA"/>
</dbReference>
<evidence type="ECO:0000313" key="6">
    <source>
        <dbReference type="EMBL" id="KAG3211807.1"/>
    </source>
</evidence>
<dbReference type="AlphaFoldDB" id="A0A329RNJ0"/>
<name>A0A329RNJ0_9STRA</name>
<sequence>MRDRKWPDDYVMRLNATVYEEESSPILSGGVEGDRECADADGSTSESSFGVAVSAMSHKPMDLSKMVKLNPVDRQGWCSAKKFVRPQPGCERED</sequence>
<reference evidence="2" key="2">
    <citation type="submission" date="2018-10" db="EMBL/GenBank/DDBJ databases">
        <title>Effector identification in a new, highly contiguous assembly of the strawberry crown rot pathogen Phytophthora cactorum.</title>
        <authorList>
            <person name="Armitage A.D."/>
            <person name="Nellist C.F."/>
            <person name="Bates H."/>
            <person name="Vickerstaff R.J."/>
            <person name="Harrison R.J."/>
        </authorList>
    </citation>
    <scope>NUCLEOTIDE SEQUENCE</scope>
    <source>
        <strain evidence="2">15-7</strain>
        <strain evidence="4">4032</strain>
        <strain evidence="3">4040</strain>
        <strain evidence="5">P415</strain>
        <strain evidence="6">P421</strain>
    </source>
</reference>
<evidence type="ECO:0000256" key="1">
    <source>
        <dbReference type="SAM" id="MobiDB-lite"/>
    </source>
</evidence>
<comment type="caution">
    <text evidence="7">The sequence shown here is derived from an EMBL/GenBank/DDBJ whole genome shotgun (WGS) entry which is preliminary data.</text>
</comment>
<evidence type="ECO:0000313" key="4">
    <source>
        <dbReference type="EMBL" id="KAG2924358.1"/>
    </source>
</evidence>
<reference evidence="7 8" key="1">
    <citation type="submission" date="2018-01" db="EMBL/GenBank/DDBJ databases">
        <title>Draft genome of the strawberry crown rot pathogen Phytophthora cactorum.</title>
        <authorList>
            <person name="Armitage A.D."/>
            <person name="Lysoe E."/>
            <person name="Nellist C.F."/>
            <person name="Harrison R.J."/>
            <person name="Brurberg M.B."/>
        </authorList>
    </citation>
    <scope>NUCLEOTIDE SEQUENCE [LARGE SCALE GENOMIC DNA]</scope>
    <source>
        <strain evidence="7 8">10300</strain>
    </source>
</reference>
<evidence type="ECO:0000313" key="5">
    <source>
        <dbReference type="EMBL" id="KAG2968162.1"/>
    </source>
</evidence>
<dbReference type="Proteomes" id="UP000251314">
    <property type="component" value="Unassembled WGS sequence"/>
</dbReference>
<dbReference type="OrthoDB" id="140601at2759"/>
<evidence type="ECO:0000313" key="2">
    <source>
        <dbReference type="EMBL" id="KAG2864109.1"/>
    </source>
</evidence>
<dbReference type="Proteomes" id="UP000760860">
    <property type="component" value="Unassembled WGS sequence"/>
</dbReference>
<feature type="region of interest" description="Disordered" evidence="1">
    <location>
        <begin position="25"/>
        <end position="46"/>
    </location>
</feature>
<dbReference type="Proteomes" id="UP000774804">
    <property type="component" value="Unassembled WGS sequence"/>
</dbReference>
<dbReference type="EMBL" id="RCMV01000910">
    <property type="protein sequence ID" value="KAG3211807.1"/>
    <property type="molecule type" value="Genomic_DNA"/>
</dbReference>
<evidence type="ECO:0000313" key="8">
    <source>
        <dbReference type="Proteomes" id="UP000251314"/>
    </source>
</evidence>
<dbReference type="EMBL" id="RCMG01000088">
    <property type="protein sequence ID" value="KAG2864109.1"/>
    <property type="molecule type" value="Genomic_DNA"/>
</dbReference>
<protein>
    <submittedName>
        <fullName evidence="7">Uncharacterized protein</fullName>
    </submittedName>
</protein>
<gene>
    <name evidence="7" type="ORF">PC110_g18666</name>
    <name evidence="2" type="ORF">PC113_g4865</name>
    <name evidence="4" type="ORF">PC115_g8644</name>
    <name evidence="3" type="ORF">PC117_g20516</name>
    <name evidence="5" type="ORF">PC118_g18181</name>
    <name evidence="6" type="ORF">PC129_g17222</name>
</gene>
<organism evidence="7 8">
    <name type="scientific">Phytophthora cactorum</name>
    <dbReference type="NCBI Taxonomy" id="29920"/>
    <lineage>
        <taxon>Eukaryota</taxon>
        <taxon>Sar</taxon>
        <taxon>Stramenopiles</taxon>
        <taxon>Oomycota</taxon>
        <taxon>Peronosporomycetes</taxon>
        <taxon>Peronosporales</taxon>
        <taxon>Peronosporaceae</taxon>
        <taxon>Phytophthora</taxon>
    </lineage>
</organism>
<accession>A0A329RNJ0</accession>
<dbReference type="Proteomes" id="UP000697107">
    <property type="component" value="Unassembled WGS sequence"/>
</dbReference>
<dbReference type="VEuPathDB" id="FungiDB:PC110_g18666"/>
<dbReference type="Proteomes" id="UP000736787">
    <property type="component" value="Unassembled WGS sequence"/>
</dbReference>
<evidence type="ECO:0000313" key="3">
    <source>
        <dbReference type="EMBL" id="KAG2906423.1"/>
    </source>
</evidence>